<dbReference type="EMBL" id="JACXVP010000010">
    <property type="protein sequence ID" value="KAG5582875.1"/>
    <property type="molecule type" value="Genomic_DNA"/>
</dbReference>
<feature type="domain" description="DUF4378" evidence="3">
    <location>
        <begin position="674"/>
        <end position="827"/>
    </location>
</feature>
<dbReference type="PANTHER" id="PTHR47071:SF9">
    <property type="entry name" value="TRM32-LIKE PROTEIN (DUF3741)"/>
    <property type="match status" value="1"/>
</dbReference>
<sequence>MGKGLRSRRECNPPGCMFGILHHLNQQHRWHQVRKRLPYIKQGGAKHIVAAGDRGSNATATATDSSNIPEKIDVKSDDSPIVVKAEAKTVATQHKSSMKSRLKTLITKELLSSKRVQHRRTLSCPIRMPLEQTAPIHYLGPANVEHSPKIRLNDEILQQPQNKYSSVASLLDPPLLEKRKDAVTNNKKCELCASMLDMNHLKQCDTNKNGKQPITNFSFRRTQSLYLREQTKNVSVEESKLFLDALDLLNMREELFLKILQDPNSSLARQLHGTRASKGLTKSVSFPLHLSLEKIAARPSNDKSSQDKSQIRGELLGSAGFESAEKLNRHLVTRNEEEVAKGVLTRLESFDKLPPSSSAALKHKRHNSKLVLARFRNLKEKITHALKESRKEKHRIVMDAVLHKVPHGRRSSKNVKPDGSDGSFSESTGSTSRCHSPFGKSQMKSFKRTSSLNDSLDSYSRLLETCFSRDEKQNSSERSSLRASRSPSPARSRPPIALERILSLPDLRHYPSFRIEDTPEASYSETLDTAASTASSSNLYLGATRSNEQKSLDIPLGSEKKTQQDSCSDSKIPENFLDVSENSDDIGGLKTEENSFPVEYSMDDNSSTNSTLDKPISTTLPDMIIQEASTIPADLSVTEGIAENAFDTNEEEILRDEQMTSLLQIQVDEKNKAEFNYVKDVLNLSGFSGNEYMNLSVFEELGGSFLSQPECSGYAEESGNYDQPLLFDLINEVLLQLYEKSSLYWPKALTSRSYIHPMLHVGYYLLEEVWKDVSWWLSFKLENDQSLLDDAASRDLDKRDNWMNLQFDAECVGLELEELIFDDLLDELIFIDVY</sequence>
<evidence type="ECO:0000313" key="5">
    <source>
        <dbReference type="Proteomes" id="UP000824120"/>
    </source>
</evidence>
<protein>
    <recommendedName>
        <fullName evidence="6">Protein TRM32-like</fullName>
    </recommendedName>
</protein>
<dbReference type="Pfam" id="PF14309">
    <property type="entry name" value="DUF4378"/>
    <property type="match status" value="1"/>
</dbReference>
<feature type="domain" description="DUF3741" evidence="2">
    <location>
        <begin position="233"/>
        <end position="265"/>
    </location>
</feature>
<proteinExistence type="predicted"/>
<organism evidence="4 5">
    <name type="scientific">Solanum commersonii</name>
    <name type="common">Commerson's wild potato</name>
    <name type="synonym">Commerson's nightshade</name>
    <dbReference type="NCBI Taxonomy" id="4109"/>
    <lineage>
        <taxon>Eukaryota</taxon>
        <taxon>Viridiplantae</taxon>
        <taxon>Streptophyta</taxon>
        <taxon>Embryophyta</taxon>
        <taxon>Tracheophyta</taxon>
        <taxon>Spermatophyta</taxon>
        <taxon>Magnoliopsida</taxon>
        <taxon>eudicotyledons</taxon>
        <taxon>Gunneridae</taxon>
        <taxon>Pentapetalae</taxon>
        <taxon>asterids</taxon>
        <taxon>lamiids</taxon>
        <taxon>Solanales</taxon>
        <taxon>Solanaceae</taxon>
        <taxon>Solanoideae</taxon>
        <taxon>Solaneae</taxon>
        <taxon>Solanum</taxon>
    </lineage>
</organism>
<accession>A0A9J5X416</accession>
<dbReference type="InterPro" id="IPR044257">
    <property type="entry name" value="TRM32-like"/>
</dbReference>
<feature type="region of interest" description="Disordered" evidence="1">
    <location>
        <begin position="550"/>
        <end position="590"/>
    </location>
</feature>
<evidence type="ECO:0000259" key="3">
    <source>
        <dbReference type="Pfam" id="PF14309"/>
    </source>
</evidence>
<evidence type="ECO:0000259" key="2">
    <source>
        <dbReference type="Pfam" id="PF12552"/>
    </source>
</evidence>
<name>A0A9J5X416_SOLCO</name>
<dbReference type="Pfam" id="PF12552">
    <property type="entry name" value="DUF3741"/>
    <property type="match status" value="1"/>
</dbReference>
<dbReference type="Proteomes" id="UP000824120">
    <property type="component" value="Chromosome 10"/>
</dbReference>
<feature type="compositionally biased region" description="Polar residues" evidence="1">
    <location>
        <begin position="422"/>
        <end position="434"/>
    </location>
</feature>
<evidence type="ECO:0008006" key="6">
    <source>
        <dbReference type="Google" id="ProtNLM"/>
    </source>
</evidence>
<dbReference type="OrthoDB" id="758104at2759"/>
<reference evidence="4 5" key="1">
    <citation type="submission" date="2020-09" db="EMBL/GenBank/DDBJ databases">
        <title>De no assembly of potato wild relative species, Solanum commersonii.</title>
        <authorList>
            <person name="Cho K."/>
        </authorList>
    </citation>
    <scope>NUCLEOTIDE SEQUENCE [LARGE SCALE GENOMIC DNA]</scope>
    <source>
        <strain evidence="4">LZ3.2</strain>
        <tissue evidence="4">Leaf</tissue>
    </source>
</reference>
<dbReference type="InterPro" id="IPR025486">
    <property type="entry name" value="DUF4378"/>
</dbReference>
<dbReference type="InterPro" id="IPR022212">
    <property type="entry name" value="DUF3741"/>
</dbReference>
<gene>
    <name evidence="4" type="ORF">H5410_053502</name>
</gene>
<feature type="compositionally biased region" description="Basic residues" evidence="1">
    <location>
        <begin position="404"/>
        <end position="413"/>
    </location>
</feature>
<feature type="region of interest" description="Disordered" evidence="1">
    <location>
        <begin position="469"/>
        <end position="497"/>
    </location>
</feature>
<dbReference type="PANTHER" id="PTHR47071">
    <property type="entry name" value="PROTEIN TRM32"/>
    <property type="match status" value="1"/>
</dbReference>
<evidence type="ECO:0000313" key="4">
    <source>
        <dbReference type="EMBL" id="KAG5582875.1"/>
    </source>
</evidence>
<evidence type="ECO:0000256" key="1">
    <source>
        <dbReference type="SAM" id="MobiDB-lite"/>
    </source>
</evidence>
<feature type="compositionally biased region" description="Low complexity" evidence="1">
    <location>
        <begin position="476"/>
        <end position="495"/>
    </location>
</feature>
<keyword evidence="5" id="KW-1185">Reference proteome</keyword>
<feature type="region of interest" description="Disordered" evidence="1">
    <location>
        <begin position="401"/>
        <end position="450"/>
    </location>
</feature>
<comment type="caution">
    <text evidence="4">The sequence shown here is derived from an EMBL/GenBank/DDBJ whole genome shotgun (WGS) entry which is preliminary data.</text>
</comment>
<dbReference type="AlphaFoldDB" id="A0A9J5X416"/>